<evidence type="ECO:0000313" key="2">
    <source>
        <dbReference type="EMBL" id="KAG9245591.1"/>
    </source>
</evidence>
<keyword evidence="3" id="KW-1185">Reference proteome</keyword>
<dbReference type="InterPro" id="IPR016181">
    <property type="entry name" value="Acyl_CoA_acyltransferase"/>
</dbReference>
<dbReference type="GO" id="GO:0016747">
    <property type="term" value="F:acyltransferase activity, transferring groups other than amino-acyl groups"/>
    <property type="evidence" value="ECO:0007669"/>
    <property type="project" value="InterPro"/>
</dbReference>
<accession>A0A9P7Z5D8</accession>
<sequence>MGTPFIAFLPPSYLSSYSPPSSQPTTVPKTFVDAMAVRHTVFVEEQGVPPANESDTDDPRSCHWVIYASTNTVISPAHTNPQNQITKSQRSITESMPIGTIRLVPFPHAPHPEPGSKFVFAPEVATTAPPNYMQDRKTSGHDGIEPYVKLGRLAILPEFRGHGLAKLLAHAALTWARGNPTYFNPNVAEVGMKKLGAETFEDIPAWNGLVCVHAQIGVQTMWERWGFVMDEEMGRWVEEGIEHVGMWKRLNIEPRTSIRS</sequence>
<comment type="caution">
    <text evidence="2">The sequence shown here is derived from an EMBL/GenBank/DDBJ whole genome shotgun (WGS) entry which is preliminary data.</text>
</comment>
<dbReference type="Proteomes" id="UP000887226">
    <property type="component" value="Unassembled WGS sequence"/>
</dbReference>
<dbReference type="Gene3D" id="3.40.630.30">
    <property type="match status" value="1"/>
</dbReference>
<evidence type="ECO:0000313" key="3">
    <source>
        <dbReference type="Proteomes" id="UP000887226"/>
    </source>
</evidence>
<reference evidence="2" key="1">
    <citation type="journal article" date="2021" name="IMA Fungus">
        <title>Genomic characterization of three marine fungi, including Emericellopsis atlantica sp. nov. with signatures of a generalist lifestyle and marine biomass degradation.</title>
        <authorList>
            <person name="Hagestad O.C."/>
            <person name="Hou L."/>
            <person name="Andersen J.H."/>
            <person name="Hansen E.H."/>
            <person name="Altermark B."/>
            <person name="Li C."/>
            <person name="Kuhnert E."/>
            <person name="Cox R.J."/>
            <person name="Crous P.W."/>
            <person name="Spatafora J.W."/>
            <person name="Lail K."/>
            <person name="Amirebrahimi M."/>
            <person name="Lipzen A."/>
            <person name="Pangilinan J."/>
            <person name="Andreopoulos W."/>
            <person name="Hayes R.D."/>
            <person name="Ng V."/>
            <person name="Grigoriev I.V."/>
            <person name="Jackson S.A."/>
            <person name="Sutton T.D.S."/>
            <person name="Dobson A.D.W."/>
            <person name="Rama T."/>
        </authorList>
    </citation>
    <scope>NUCLEOTIDE SEQUENCE</scope>
    <source>
        <strain evidence="2">TRa3180A</strain>
    </source>
</reference>
<dbReference type="SUPFAM" id="SSF55729">
    <property type="entry name" value="Acyl-CoA N-acyltransferases (Nat)"/>
    <property type="match status" value="1"/>
</dbReference>
<evidence type="ECO:0000259" key="1">
    <source>
        <dbReference type="PROSITE" id="PS51186"/>
    </source>
</evidence>
<organism evidence="2 3">
    <name type="scientific">Calycina marina</name>
    <dbReference type="NCBI Taxonomy" id="1763456"/>
    <lineage>
        <taxon>Eukaryota</taxon>
        <taxon>Fungi</taxon>
        <taxon>Dikarya</taxon>
        <taxon>Ascomycota</taxon>
        <taxon>Pezizomycotina</taxon>
        <taxon>Leotiomycetes</taxon>
        <taxon>Helotiales</taxon>
        <taxon>Pezizellaceae</taxon>
        <taxon>Calycina</taxon>
    </lineage>
</organism>
<dbReference type="OrthoDB" id="329272at2759"/>
<dbReference type="AlphaFoldDB" id="A0A9P7Z5D8"/>
<gene>
    <name evidence="2" type="ORF">BJ878DRAFT_9015</name>
</gene>
<feature type="domain" description="N-acetyltransferase" evidence="1">
    <location>
        <begin position="85"/>
        <end position="251"/>
    </location>
</feature>
<protein>
    <submittedName>
        <fullName evidence="2">Acetyltransferase</fullName>
    </submittedName>
</protein>
<proteinExistence type="predicted"/>
<name>A0A9P7Z5D8_9HELO</name>
<dbReference type="EMBL" id="MU253839">
    <property type="protein sequence ID" value="KAG9245591.1"/>
    <property type="molecule type" value="Genomic_DNA"/>
</dbReference>
<dbReference type="InterPro" id="IPR000182">
    <property type="entry name" value="GNAT_dom"/>
</dbReference>
<dbReference type="PROSITE" id="PS51186">
    <property type="entry name" value="GNAT"/>
    <property type="match status" value="1"/>
</dbReference>
<dbReference type="Pfam" id="PF00583">
    <property type="entry name" value="Acetyltransf_1"/>
    <property type="match status" value="1"/>
</dbReference>